<dbReference type="GO" id="GO:0004553">
    <property type="term" value="F:hydrolase activity, hydrolyzing O-glycosyl compounds"/>
    <property type="evidence" value="ECO:0007669"/>
    <property type="project" value="InterPro"/>
</dbReference>
<dbReference type="InterPro" id="IPR051933">
    <property type="entry name" value="Resuscitation_pf_RpfB"/>
</dbReference>
<dbReference type="GO" id="GO:0009254">
    <property type="term" value="P:peptidoglycan turnover"/>
    <property type="evidence" value="ECO:0007669"/>
    <property type="project" value="InterPro"/>
</dbReference>
<feature type="signal peptide" evidence="4">
    <location>
        <begin position="1"/>
        <end position="27"/>
    </location>
</feature>
<dbReference type="AlphaFoldDB" id="A0A3S6QMV2"/>
<feature type="domain" description="3D" evidence="5">
    <location>
        <begin position="322"/>
        <end position="382"/>
    </location>
</feature>
<dbReference type="GO" id="GO:0019867">
    <property type="term" value="C:outer membrane"/>
    <property type="evidence" value="ECO:0007669"/>
    <property type="project" value="InterPro"/>
</dbReference>
<dbReference type="PANTHER" id="PTHR39160">
    <property type="entry name" value="CELL WALL-BINDING PROTEIN YOCH"/>
    <property type="match status" value="1"/>
</dbReference>
<proteinExistence type="predicted"/>
<dbReference type="PANTHER" id="PTHR39160:SF4">
    <property type="entry name" value="RESUSCITATION-PROMOTING FACTOR RPFB"/>
    <property type="match status" value="1"/>
</dbReference>
<dbReference type="EMBL" id="CP018176">
    <property type="protein sequence ID" value="AUJ29292.1"/>
    <property type="molecule type" value="Genomic_DNA"/>
</dbReference>
<dbReference type="KEGG" id="lhw:BSQ49_03195"/>
<evidence type="ECO:0000256" key="1">
    <source>
        <dbReference type="ARBA" id="ARBA00022729"/>
    </source>
</evidence>
<sequence length="383" mass="39930">MKIIGVVTKYILLIAFVMTTMTSGVSADTVSSLQGQQSSAQKKLDTNNDQLSKKITAVNQVYQEIQQLNEKKKDTAVNITAVKEKLAAAKSEKQKRVADAKARLRELQLREGTNDTLQVLENSSNLSQWLGNVIALTRLQAVYNDSLAAVKQSVNKISTDRKQLVTYQASLDSQAKDLALKKDQMSASLSSLKQLVKNNQAAVATLSNKISWAKESAAKEAAAQASASSLAVQQQAQAATSSSSAQSATTSSSAAVSSQSSSSTTASSSSSANSATTTTATNVASTGSSSKTLTMQSTGYSTAQSGLSSYSATGINLSQHPSCIAVDPSVIPLGSIVWVSGYGVTVAGDTGGAIKGNIIDVHFSTVAQAQSWGRKSVTVKILS</sequence>
<dbReference type="Proteomes" id="UP000314960">
    <property type="component" value="Chromosome"/>
</dbReference>
<name>A0A3S6QMV2_9LACO</name>
<reference evidence="6 7" key="1">
    <citation type="submission" date="2016-11" db="EMBL/GenBank/DDBJ databases">
        <title>Interaction between Lactobacillus species and yeast in water kefir.</title>
        <authorList>
            <person name="Behr J."/>
            <person name="Xu D."/>
            <person name="Vogel R.F."/>
        </authorList>
    </citation>
    <scope>NUCLEOTIDE SEQUENCE [LARGE SCALE GENOMIC DNA]</scope>
    <source>
        <strain evidence="6 7">TMW 1.1822</strain>
    </source>
</reference>
<evidence type="ECO:0000313" key="7">
    <source>
        <dbReference type="Proteomes" id="UP000314960"/>
    </source>
</evidence>
<dbReference type="SUPFAM" id="SSF50685">
    <property type="entry name" value="Barwin-like endoglucanases"/>
    <property type="match status" value="1"/>
</dbReference>
<dbReference type="Pfam" id="PF06725">
    <property type="entry name" value="3D"/>
    <property type="match status" value="1"/>
</dbReference>
<keyword evidence="1 4" id="KW-0732">Signal</keyword>
<accession>A0A3S6QMV2</accession>
<feature type="compositionally biased region" description="Low complexity" evidence="3">
    <location>
        <begin position="241"/>
        <end position="290"/>
    </location>
</feature>
<dbReference type="InterPro" id="IPR036908">
    <property type="entry name" value="RlpA-like_sf"/>
</dbReference>
<evidence type="ECO:0000256" key="4">
    <source>
        <dbReference type="SAM" id="SignalP"/>
    </source>
</evidence>
<evidence type="ECO:0000256" key="3">
    <source>
        <dbReference type="SAM" id="MobiDB-lite"/>
    </source>
</evidence>
<organism evidence="6 7">
    <name type="scientific">Liquorilactobacillus hordei</name>
    <dbReference type="NCBI Taxonomy" id="468911"/>
    <lineage>
        <taxon>Bacteria</taxon>
        <taxon>Bacillati</taxon>
        <taxon>Bacillota</taxon>
        <taxon>Bacilli</taxon>
        <taxon>Lactobacillales</taxon>
        <taxon>Lactobacillaceae</taxon>
        <taxon>Liquorilactobacillus</taxon>
    </lineage>
</organism>
<protein>
    <recommendedName>
        <fullName evidence="5">3D domain-containing protein</fullName>
    </recommendedName>
</protein>
<feature type="chain" id="PRO_5018974553" description="3D domain-containing protein" evidence="4">
    <location>
        <begin position="28"/>
        <end position="383"/>
    </location>
</feature>
<dbReference type="Gene3D" id="6.10.250.3150">
    <property type="match status" value="1"/>
</dbReference>
<evidence type="ECO:0000313" key="6">
    <source>
        <dbReference type="EMBL" id="AUJ29292.1"/>
    </source>
</evidence>
<feature type="coiled-coil region" evidence="2">
    <location>
        <begin position="58"/>
        <end position="110"/>
    </location>
</feature>
<evidence type="ECO:0000259" key="5">
    <source>
        <dbReference type="Pfam" id="PF06725"/>
    </source>
</evidence>
<evidence type="ECO:0000256" key="2">
    <source>
        <dbReference type="SAM" id="Coils"/>
    </source>
</evidence>
<dbReference type="CDD" id="cd22786">
    <property type="entry name" value="DPBB_YuiC-like"/>
    <property type="match status" value="1"/>
</dbReference>
<gene>
    <name evidence="6" type="ORF">BSQ49_03195</name>
</gene>
<keyword evidence="2" id="KW-0175">Coiled coil</keyword>
<feature type="region of interest" description="Disordered" evidence="3">
    <location>
        <begin position="241"/>
        <end position="293"/>
    </location>
</feature>
<dbReference type="RefSeq" id="WP_141052879.1">
    <property type="nucleotide sequence ID" value="NZ_CP018176.1"/>
</dbReference>
<dbReference type="InterPro" id="IPR010611">
    <property type="entry name" value="3D_dom"/>
</dbReference>